<sequence length="76" mass="8800">MVGKLQIFLLLQLLLWTIGLGQDRKMPDHHYPQNVHWPLVISSTDAGPAIQINDHILTRFWRPVRFCKSLGSHQIC</sequence>
<evidence type="ECO:0000256" key="1">
    <source>
        <dbReference type="SAM" id="SignalP"/>
    </source>
</evidence>
<evidence type="ECO:0000313" key="3">
    <source>
        <dbReference type="Proteomes" id="UP001151529"/>
    </source>
</evidence>
<dbReference type="EMBL" id="JAPFFL010000018">
    <property type="protein sequence ID" value="KAJ6672406.1"/>
    <property type="molecule type" value="Genomic_DNA"/>
</dbReference>
<accession>A0A9Q0NMK8</accession>
<gene>
    <name evidence="2" type="ORF">OIU85_013722</name>
</gene>
<evidence type="ECO:0000313" key="2">
    <source>
        <dbReference type="EMBL" id="KAJ6672406.1"/>
    </source>
</evidence>
<keyword evidence="1" id="KW-0732">Signal</keyword>
<reference evidence="2" key="2">
    <citation type="journal article" date="2023" name="Int. J. Mol. Sci.">
        <title>De Novo Assembly and Annotation of 11 Diverse Shrub Willow (Salix) Genomes Reveals Novel Gene Organization in Sex-Linked Regions.</title>
        <authorList>
            <person name="Hyden B."/>
            <person name="Feng K."/>
            <person name="Yates T.B."/>
            <person name="Jawdy S."/>
            <person name="Cereghino C."/>
            <person name="Smart L.B."/>
            <person name="Muchero W."/>
        </authorList>
    </citation>
    <scope>NUCLEOTIDE SEQUENCE [LARGE SCALE GENOMIC DNA]</scope>
    <source>
        <tissue evidence="2">Shoot tip</tissue>
    </source>
</reference>
<proteinExistence type="predicted"/>
<evidence type="ECO:0008006" key="4">
    <source>
        <dbReference type="Google" id="ProtNLM"/>
    </source>
</evidence>
<feature type="chain" id="PRO_5040268016" description="Plastocyanin-like domain-containing protein" evidence="1">
    <location>
        <begin position="22"/>
        <end position="76"/>
    </location>
</feature>
<protein>
    <recommendedName>
        <fullName evidence="4">Plastocyanin-like domain-containing protein</fullName>
    </recommendedName>
</protein>
<feature type="signal peptide" evidence="1">
    <location>
        <begin position="1"/>
        <end position="21"/>
    </location>
</feature>
<reference evidence="2" key="1">
    <citation type="submission" date="2022-11" db="EMBL/GenBank/DDBJ databases">
        <authorList>
            <person name="Hyden B.L."/>
            <person name="Feng K."/>
            <person name="Yates T."/>
            <person name="Jawdy S."/>
            <person name="Smart L.B."/>
            <person name="Muchero W."/>
        </authorList>
    </citation>
    <scope>NUCLEOTIDE SEQUENCE</scope>
    <source>
        <tissue evidence="2">Shoot tip</tissue>
    </source>
</reference>
<dbReference type="AlphaFoldDB" id="A0A9Q0NMK8"/>
<dbReference type="Proteomes" id="UP001151529">
    <property type="component" value="Chromosome 12"/>
</dbReference>
<comment type="caution">
    <text evidence="2">The sequence shown here is derived from an EMBL/GenBank/DDBJ whole genome shotgun (WGS) entry which is preliminary data.</text>
</comment>
<name>A0A9Q0NMK8_SALVM</name>
<keyword evidence="3" id="KW-1185">Reference proteome</keyword>
<organism evidence="2 3">
    <name type="scientific">Salix viminalis</name>
    <name type="common">Common osier</name>
    <name type="synonym">Basket willow</name>
    <dbReference type="NCBI Taxonomy" id="40686"/>
    <lineage>
        <taxon>Eukaryota</taxon>
        <taxon>Viridiplantae</taxon>
        <taxon>Streptophyta</taxon>
        <taxon>Embryophyta</taxon>
        <taxon>Tracheophyta</taxon>
        <taxon>Spermatophyta</taxon>
        <taxon>Magnoliopsida</taxon>
        <taxon>eudicotyledons</taxon>
        <taxon>Gunneridae</taxon>
        <taxon>Pentapetalae</taxon>
        <taxon>rosids</taxon>
        <taxon>fabids</taxon>
        <taxon>Malpighiales</taxon>
        <taxon>Salicaceae</taxon>
        <taxon>Saliceae</taxon>
        <taxon>Salix</taxon>
    </lineage>
</organism>